<dbReference type="InterPro" id="IPR051598">
    <property type="entry name" value="TSUP/Inactive_protease-like"/>
</dbReference>
<keyword evidence="4 5" id="KW-0472">Membrane</keyword>
<accession>A0A516GWW6</accession>
<proteinExistence type="inferred from homology"/>
<gene>
    <name evidence="6" type="ORF">FNB15_01465</name>
</gene>
<keyword evidence="2 5" id="KW-0812">Transmembrane</keyword>
<protein>
    <recommendedName>
        <fullName evidence="5">Probable membrane transporter protein</fullName>
    </recommendedName>
</protein>
<evidence type="ECO:0000313" key="6">
    <source>
        <dbReference type="EMBL" id="QDO96026.1"/>
    </source>
</evidence>
<sequence>MLTLTAAQTALALASGGVVGLALALVGGGGSILAVPALLYLVGLSDTHLAIGTSALAVAVNAFANLAMHARQQPVKWRCAAVYAASGVLGAAIGSTFGKLVDGRQLLLLFAAAMVAVGFAMLRPKAAGGDPDVQLNARIFPKLAIFGLMTGLASGFFGIGGGFMVVPGLMAGSGMPMLNAVAASLLSVGSFGFTTAANYAFSSQVHWIAAGWFIAGGLIGGVIGLRLAVHAATRKGLLNRIFAALIFCVAAYIVWRAI</sequence>
<name>A0A516GWW6_9PROT</name>
<dbReference type="InterPro" id="IPR002781">
    <property type="entry name" value="TM_pro_TauE-like"/>
</dbReference>
<keyword evidence="5" id="KW-1003">Cell membrane</keyword>
<feature type="transmembrane region" description="Helical" evidence="5">
    <location>
        <begin position="48"/>
        <end position="68"/>
    </location>
</feature>
<reference evidence="6 7" key="1">
    <citation type="submission" date="2019-07" db="EMBL/GenBank/DDBJ databases">
        <title>Genome sequencing for Ferrovibrio sp. K5.</title>
        <authorList>
            <person name="Park S.-J."/>
        </authorList>
    </citation>
    <scope>NUCLEOTIDE SEQUENCE [LARGE SCALE GENOMIC DNA]</scope>
    <source>
        <strain evidence="6 7">K5</strain>
    </source>
</reference>
<dbReference type="EMBL" id="CP041636">
    <property type="protein sequence ID" value="QDO96026.1"/>
    <property type="molecule type" value="Genomic_DNA"/>
</dbReference>
<dbReference type="RefSeq" id="WP_144067007.1">
    <property type="nucleotide sequence ID" value="NZ_CP041636.1"/>
</dbReference>
<dbReference type="OrthoDB" id="9151526at2"/>
<dbReference type="PANTHER" id="PTHR43701:SF2">
    <property type="entry name" value="MEMBRANE TRANSPORTER PROTEIN YJNA-RELATED"/>
    <property type="match status" value="1"/>
</dbReference>
<keyword evidence="7" id="KW-1185">Reference proteome</keyword>
<keyword evidence="3 5" id="KW-1133">Transmembrane helix</keyword>
<dbReference type="GO" id="GO:0005886">
    <property type="term" value="C:plasma membrane"/>
    <property type="evidence" value="ECO:0007669"/>
    <property type="project" value="UniProtKB-SubCell"/>
</dbReference>
<feature type="transmembrane region" description="Helical" evidence="5">
    <location>
        <begin position="237"/>
        <end position="255"/>
    </location>
</feature>
<feature type="transmembrane region" description="Helical" evidence="5">
    <location>
        <begin position="106"/>
        <end position="123"/>
    </location>
</feature>
<dbReference type="PANTHER" id="PTHR43701">
    <property type="entry name" value="MEMBRANE TRANSPORTER PROTEIN MJ0441-RELATED"/>
    <property type="match status" value="1"/>
</dbReference>
<organism evidence="6 7">
    <name type="scientific">Ferrovibrio terrae</name>
    <dbReference type="NCBI Taxonomy" id="2594003"/>
    <lineage>
        <taxon>Bacteria</taxon>
        <taxon>Pseudomonadati</taxon>
        <taxon>Pseudomonadota</taxon>
        <taxon>Alphaproteobacteria</taxon>
        <taxon>Rhodospirillales</taxon>
        <taxon>Rhodospirillaceae</taxon>
        <taxon>Ferrovibrio</taxon>
    </lineage>
</organism>
<feature type="transmembrane region" description="Helical" evidence="5">
    <location>
        <begin position="207"/>
        <end position="225"/>
    </location>
</feature>
<comment type="similarity">
    <text evidence="5">Belongs to the 4-toluene sulfonate uptake permease (TSUP) (TC 2.A.102) family.</text>
</comment>
<comment type="subcellular location">
    <subcellularLocation>
        <location evidence="5">Cell membrane</location>
        <topology evidence="5">Multi-pass membrane protein</topology>
    </subcellularLocation>
    <subcellularLocation>
        <location evidence="1">Membrane</location>
        <topology evidence="1">Multi-pass membrane protein</topology>
    </subcellularLocation>
</comment>
<evidence type="ECO:0000313" key="7">
    <source>
        <dbReference type="Proteomes" id="UP000317496"/>
    </source>
</evidence>
<dbReference type="Proteomes" id="UP000317496">
    <property type="component" value="Chromosome"/>
</dbReference>
<dbReference type="KEGG" id="fer:FNB15_01465"/>
<evidence type="ECO:0000256" key="3">
    <source>
        <dbReference type="ARBA" id="ARBA00022989"/>
    </source>
</evidence>
<evidence type="ECO:0000256" key="1">
    <source>
        <dbReference type="ARBA" id="ARBA00004141"/>
    </source>
</evidence>
<dbReference type="AlphaFoldDB" id="A0A516GWW6"/>
<dbReference type="Pfam" id="PF01925">
    <property type="entry name" value="TauE"/>
    <property type="match status" value="1"/>
</dbReference>
<feature type="transmembrane region" description="Helical" evidence="5">
    <location>
        <begin position="178"/>
        <end position="201"/>
    </location>
</feature>
<feature type="transmembrane region" description="Helical" evidence="5">
    <location>
        <begin position="143"/>
        <end position="166"/>
    </location>
</feature>
<evidence type="ECO:0000256" key="2">
    <source>
        <dbReference type="ARBA" id="ARBA00022692"/>
    </source>
</evidence>
<evidence type="ECO:0000256" key="5">
    <source>
        <dbReference type="RuleBase" id="RU363041"/>
    </source>
</evidence>
<evidence type="ECO:0000256" key="4">
    <source>
        <dbReference type="ARBA" id="ARBA00023136"/>
    </source>
</evidence>